<keyword evidence="4" id="KW-1185">Reference proteome</keyword>
<dbReference type="CDD" id="cd16282">
    <property type="entry name" value="metallo-hydrolase-like_MBL-fold"/>
    <property type="match status" value="1"/>
</dbReference>
<evidence type="ECO:0000256" key="1">
    <source>
        <dbReference type="ARBA" id="ARBA00005250"/>
    </source>
</evidence>
<evidence type="ECO:0000313" key="3">
    <source>
        <dbReference type="EMBL" id="GGD77248.1"/>
    </source>
</evidence>
<gene>
    <name evidence="3" type="ORF">GCM10010990_28700</name>
</gene>
<dbReference type="AlphaFoldDB" id="A0A916Z6V4"/>
<dbReference type="PANTHER" id="PTHR42951">
    <property type="entry name" value="METALLO-BETA-LACTAMASE DOMAIN-CONTAINING"/>
    <property type="match status" value="1"/>
</dbReference>
<sequence length="340" mass="37102">MIPGKYEKGLFQVGANTYAYVQPDGIWGMSNAGLISDGENSMLVDTLMTLGLTDEMLTTMADAVPAAKKIDVLVNSHADIDHTYGNQLVDGARIVASQATADEFFKVKPEYLQSLIDNDDSEGGRYIAKVMGNHLFDYSGIVLTPPTETFDSEATLSVGDKTVKLYNVGPAHTAGDTLVHSVEDRVVFTGDLLFLGVHPAIWAGSIEGWIAACDKMLSLDVDTIVSGHGPVTDKQGVRTFREYLVTIRDETRKRFDAGLSVEEAAFDLALSSPFDEWISPERMVGTVNYLYRTFGSTETIDDFVGVFGALSRYAKRKENLELEGSHVHDASCQHGADCKH</sequence>
<proteinExistence type="inferred from homology"/>
<reference evidence="3" key="1">
    <citation type="journal article" date="2014" name="Int. J. Syst. Evol. Microbiol.">
        <title>Complete genome sequence of Corynebacterium casei LMG S-19264T (=DSM 44701T), isolated from a smear-ripened cheese.</title>
        <authorList>
            <consortium name="US DOE Joint Genome Institute (JGI-PGF)"/>
            <person name="Walter F."/>
            <person name="Albersmeier A."/>
            <person name="Kalinowski J."/>
            <person name="Ruckert C."/>
        </authorList>
    </citation>
    <scope>NUCLEOTIDE SEQUENCE</scope>
    <source>
        <strain evidence="3">CGMCC 1.15360</strain>
    </source>
</reference>
<dbReference type="SUPFAM" id="SSF56281">
    <property type="entry name" value="Metallo-hydrolase/oxidoreductase"/>
    <property type="match status" value="1"/>
</dbReference>
<dbReference type="InterPro" id="IPR050855">
    <property type="entry name" value="NDM-1-like"/>
</dbReference>
<dbReference type="InterPro" id="IPR036866">
    <property type="entry name" value="RibonucZ/Hydroxyglut_hydro"/>
</dbReference>
<evidence type="ECO:0000313" key="4">
    <source>
        <dbReference type="Proteomes" id="UP000612349"/>
    </source>
</evidence>
<dbReference type="OrthoDB" id="7203514at2"/>
<evidence type="ECO:0000259" key="2">
    <source>
        <dbReference type="SMART" id="SM00849"/>
    </source>
</evidence>
<dbReference type="PANTHER" id="PTHR42951:SF4">
    <property type="entry name" value="ACYL-COENZYME A THIOESTERASE MBLAC2"/>
    <property type="match status" value="1"/>
</dbReference>
<protein>
    <recommendedName>
        <fullName evidence="2">Metallo-beta-lactamase domain-containing protein</fullName>
    </recommendedName>
</protein>
<comment type="caution">
    <text evidence="3">The sequence shown here is derived from an EMBL/GenBank/DDBJ whole genome shotgun (WGS) entry which is preliminary data.</text>
</comment>
<dbReference type="Gene3D" id="3.60.15.10">
    <property type="entry name" value="Ribonuclease Z/Hydroxyacylglutathione hydrolase-like"/>
    <property type="match status" value="1"/>
</dbReference>
<dbReference type="InterPro" id="IPR001279">
    <property type="entry name" value="Metallo-B-lactamas"/>
</dbReference>
<dbReference type="Proteomes" id="UP000612349">
    <property type="component" value="Unassembled WGS sequence"/>
</dbReference>
<dbReference type="SMART" id="SM00849">
    <property type="entry name" value="Lactamase_B"/>
    <property type="match status" value="1"/>
</dbReference>
<dbReference type="Pfam" id="PF00753">
    <property type="entry name" value="Lactamase_B"/>
    <property type="match status" value="1"/>
</dbReference>
<comment type="similarity">
    <text evidence="1">Belongs to the metallo-beta-lactamase superfamily. Class-B beta-lactamase family.</text>
</comment>
<name>A0A916Z6V4_9SPHN</name>
<reference evidence="3" key="2">
    <citation type="submission" date="2020-09" db="EMBL/GenBank/DDBJ databases">
        <authorList>
            <person name="Sun Q."/>
            <person name="Zhou Y."/>
        </authorList>
    </citation>
    <scope>NUCLEOTIDE SEQUENCE</scope>
    <source>
        <strain evidence="3">CGMCC 1.15360</strain>
    </source>
</reference>
<dbReference type="GO" id="GO:0017001">
    <property type="term" value="P:antibiotic catabolic process"/>
    <property type="evidence" value="ECO:0007669"/>
    <property type="project" value="UniProtKB-ARBA"/>
</dbReference>
<accession>A0A916Z6V4</accession>
<dbReference type="RefSeq" id="WP_066768977.1">
    <property type="nucleotide sequence ID" value="NZ_BMIP01000007.1"/>
</dbReference>
<feature type="domain" description="Metallo-beta-lactamase" evidence="2">
    <location>
        <begin position="29"/>
        <end position="228"/>
    </location>
</feature>
<dbReference type="EMBL" id="BMIP01000007">
    <property type="protein sequence ID" value="GGD77248.1"/>
    <property type="molecule type" value="Genomic_DNA"/>
</dbReference>
<organism evidence="3 4">
    <name type="scientific">Croceicoccus mobilis</name>
    <dbReference type="NCBI Taxonomy" id="1703339"/>
    <lineage>
        <taxon>Bacteria</taxon>
        <taxon>Pseudomonadati</taxon>
        <taxon>Pseudomonadota</taxon>
        <taxon>Alphaproteobacteria</taxon>
        <taxon>Sphingomonadales</taxon>
        <taxon>Erythrobacteraceae</taxon>
        <taxon>Croceicoccus</taxon>
    </lineage>
</organism>